<dbReference type="AlphaFoldDB" id="A0AAN8ZSV3"/>
<dbReference type="GO" id="GO:0042803">
    <property type="term" value="F:protein homodimerization activity"/>
    <property type="evidence" value="ECO:0007669"/>
    <property type="project" value="InterPro"/>
</dbReference>
<dbReference type="PANTHER" id="PTHR21237:SF23">
    <property type="entry name" value="GRPE PROTEIN HOMOLOG, MITOCHONDRIAL"/>
    <property type="match status" value="1"/>
</dbReference>
<dbReference type="EMBL" id="JAXCGZ010023079">
    <property type="protein sequence ID" value="KAK7017527.1"/>
    <property type="molecule type" value="Genomic_DNA"/>
</dbReference>
<dbReference type="SUPFAM" id="SSF58014">
    <property type="entry name" value="Coiled-coil domain of nucleotide exchange factor GrpE"/>
    <property type="match status" value="1"/>
</dbReference>
<dbReference type="Proteomes" id="UP001381693">
    <property type="component" value="Unassembled WGS sequence"/>
</dbReference>
<dbReference type="Pfam" id="PF01025">
    <property type="entry name" value="GrpE"/>
    <property type="match status" value="1"/>
</dbReference>
<accession>A0AAN8ZSV3</accession>
<dbReference type="GO" id="GO:0001405">
    <property type="term" value="C:PAM complex, Tim23 associated import motor"/>
    <property type="evidence" value="ECO:0007669"/>
    <property type="project" value="TreeGrafter"/>
</dbReference>
<dbReference type="GO" id="GO:0051082">
    <property type="term" value="F:unfolded protein binding"/>
    <property type="evidence" value="ECO:0007669"/>
    <property type="project" value="TreeGrafter"/>
</dbReference>
<keyword evidence="2" id="KW-0143">Chaperone</keyword>
<reference evidence="5 6" key="1">
    <citation type="submission" date="2023-11" db="EMBL/GenBank/DDBJ databases">
        <title>Halocaridina rubra genome assembly.</title>
        <authorList>
            <person name="Smith C."/>
        </authorList>
    </citation>
    <scope>NUCLEOTIDE SEQUENCE [LARGE SCALE GENOMIC DNA]</scope>
    <source>
        <strain evidence="5">EP-1</strain>
        <tissue evidence="5">Whole</tissue>
    </source>
</reference>
<dbReference type="GO" id="GO:0030150">
    <property type="term" value="P:protein import into mitochondrial matrix"/>
    <property type="evidence" value="ECO:0007669"/>
    <property type="project" value="TreeGrafter"/>
</dbReference>
<evidence type="ECO:0000256" key="4">
    <source>
        <dbReference type="SAM" id="Coils"/>
    </source>
</evidence>
<dbReference type="HAMAP" id="MF_01151">
    <property type="entry name" value="GrpE"/>
    <property type="match status" value="1"/>
</dbReference>
<dbReference type="GO" id="GO:0000774">
    <property type="term" value="F:adenyl-nucleotide exchange factor activity"/>
    <property type="evidence" value="ECO:0007669"/>
    <property type="project" value="InterPro"/>
</dbReference>
<dbReference type="GO" id="GO:0006457">
    <property type="term" value="P:protein folding"/>
    <property type="evidence" value="ECO:0007669"/>
    <property type="project" value="InterPro"/>
</dbReference>
<evidence type="ECO:0000313" key="5">
    <source>
        <dbReference type="EMBL" id="KAK7017527.1"/>
    </source>
</evidence>
<feature type="coiled-coil region" evidence="4">
    <location>
        <begin position="42"/>
        <end position="91"/>
    </location>
</feature>
<dbReference type="Gene3D" id="3.90.20.20">
    <property type="match status" value="1"/>
</dbReference>
<dbReference type="Gene3D" id="2.30.22.10">
    <property type="entry name" value="Head domain of nucleotide exchange factor GrpE"/>
    <property type="match status" value="1"/>
</dbReference>
<dbReference type="InterPro" id="IPR000740">
    <property type="entry name" value="GrpE"/>
</dbReference>
<dbReference type="InterPro" id="IPR009012">
    <property type="entry name" value="GrpE_head"/>
</dbReference>
<organism evidence="5 6">
    <name type="scientific">Halocaridina rubra</name>
    <name type="common">Hawaiian red shrimp</name>
    <dbReference type="NCBI Taxonomy" id="373956"/>
    <lineage>
        <taxon>Eukaryota</taxon>
        <taxon>Metazoa</taxon>
        <taxon>Ecdysozoa</taxon>
        <taxon>Arthropoda</taxon>
        <taxon>Crustacea</taxon>
        <taxon>Multicrustacea</taxon>
        <taxon>Malacostraca</taxon>
        <taxon>Eumalacostraca</taxon>
        <taxon>Eucarida</taxon>
        <taxon>Decapoda</taxon>
        <taxon>Pleocyemata</taxon>
        <taxon>Caridea</taxon>
        <taxon>Atyoidea</taxon>
        <taxon>Atyidae</taxon>
        <taxon>Halocaridina</taxon>
    </lineage>
</organism>
<dbReference type="PRINTS" id="PR00773">
    <property type="entry name" value="GRPEPROTEIN"/>
</dbReference>
<sequence>MSRPFVHSLIRNSSYLRKSTTLGWSYRCHRSLCAAAEKPAEATEAEKQLQEQIAALTKENESLVEQATDFKDKYQRTLADRENVRVRLQKEIADAKQYGIQSFCKDLLEVSDVFHKAIDSVPKEKVEKGSSDLKTLYDGLVMTENQLLSVFRRHGLSEIIPEIGEKFDPSLQEAMFELPLPDKDPGTVAHVIRSGWKLHSRCIRSAQVGVVKD</sequence>
<dbReference type="InterPro" id="IPR013805">
    <property type="entry name" value="GrpE_CC"/>
</dbReference>
<name>A0AAN8ZSV3_HALRR</name>
<comment type="caution">
    <text evidence="5">The sequence shown here is derived from an EMBL/GenBank/DDBJ whole genome shotgun (WGS) entry which is preliminary data.</text>
</comment>
<comment type="similarity">
    <text evidence="1 3">Belongs to the GrpE family.</text>
</comment>
<keyword evidence="6" id="KW-1185">Reference proteome</keyword>
<dbReference type="CDD" id="cd00446">
    <property type="entry name" value="GrpE"/>
    <property type="match status" value="1"/>
</dbReference>
<evidence type="ECO:0000256" key="2">
    <source>
        <dbReference type="ARBA" id="ARBA00023186"/>
    </source>
</evidence>
<evidence type="ECO:0000256" key="1">
    <source>
        <dbReference type="ARBA" id="ARBA00009054"/>
    </source>
</evidence>
<dbReference type="PANTHER" id="PTHR21237">
    <property type="entry name" value="GRPE PROTEIN"/>
    <property type="match status" value="1"/>
</dbReference>
<protein>
    <submittedName>
        <fullName evidence="5">GrpE protein 1, mitochondrial</fullName>
    </submittedName>
</protein>
<evidence type="ECO:0000313" key="6">
    <source>
        <dbReference type="Proteomes" id="UP001381693"/>
    </source>
</evidence>
<proteinExistence type="inferred from homology"/>
<gene>
    <name evidence="5" type="primary">GRPEL1</name>
    <name evidence="5" type="ORF">SK128_010347</name>
</gene>
<keyword evidence="4" id="KW-0175">Coiled coil</keyword>
<dbReference type="FunFam" id="3.90.20.20:FF:000003">
    <property type="entry name" value="GrpE protein homolog"/>
    <property type="match status" value="1"/>
</dbReference>
<evidence type="ECO:0000256" key="3">
    <source>
        <dbReference type="RuleBase" id="RU004478"/>
    </source>
</evidence>
<dbReference type="GO" id="GO:0051087">
    <property type="term" value="F:protein-folding chaperone binding"/>
    <property type="evidence" value="ECO:0007669"/>
    <property type="project" value="InterPro"/>
</dbReference>
<dbReference type="SUPFAM" id="SSF51064">
    <property type="entry name" value="Head domain of nucleotide exchange factor GrpE"/>
    <property type="match status" value="1"/>
</dbReference>